<dbReference type="InterPro" id="IPR001279">
    <property type="entry name" value="Metallo-B-lactamas"/>
</dbReference>
<dbReference type="PANTHER" id="PTHR42978:SF6">
    <property type="entry name" value="QUORUM-QUENCHING LACTONASE YTNP-RELATED"/>
    <property type="match status" value="1"/>
</dbReference>
<dbReference type="Gene3D" id="3.60.15.10">
    <property type="entry name" value="Ribonuclease Z/Hydroxyacylglutathione hydrolase-like"/>
    <property type="match status" value="1"/>
</dbReference>
<keyword evidence="3" id="KW-0378">Hydrolase</keyword>
<dbReference type="Proteomes" id="UP001271640">
    <property type="component" value="Unassembled WGS sequence"/>
</dbReference>
<dbReference type="Pfam" id="PF00753">
    <property type="entry name" value="Lactamase_B"/>
    <property type="match status" value="1"/>
</dbReference>
<keyword evidence="4" id="KW-0862">Zinc</keyword>
<evidence type="ECO:0000256" key="3">
    <source>
        <dbReference type="ARBA" id="ARBA00022801"/>
    </source>
</evidence>
<reference evidence="8" key="1">
    <citation type="journal article" date="2024" name="Toxins">
        <title>Genome Sequence Analysis of Native Xenorhabdus Strains Isolated from Entomopathogenic Nematodes in Argentina.</title>
        <authorList>
            <person name="Palma L."/>
            <person name="Frizzo L."/>
            <person name="Kaiser S."/>
            <person name="Berry C."/>
            <person name="Caballero P."/>
            <person name="Bode H.B."/>
            <person name="Del Valle E.E."/>
        </authorList>
    </citation>
    <scope>NUCLEOTIDE SEQUENCE [LARGE SCALE GENOMIC DNA]</scope>
    <source>
        <strain evidence="8">Reich</strain>
    </source>
</reference>
<dbReference type="InterPro" id="IPR051013">
    <property type="entry name" value="MBL_superfamily_lactonases"/>
</dbReference>
<evidence type="ECO:0000256" key="4">
    <source>
        <dbReference type="ARBA" id="ARBA00022833"/>
    </source>
</evidence>
<comment type="caution">
    <text evidence="7">The sequence shown here is derived from an EMBL/GenBank/DDBJ whole genome shotgun (WGS) entry which is preliminary data.</text>
</comment>
<dbReference type="EMBL" id="VCDP01000008">
    <property type="protein sequence ID" value="MDX7998186.1"/>
    <property type="molecule type" value="Genomic_DNA"/>
</dbReference>
<feature type="chain" id="PRO_5046708168" evidence="5">
    <location>
        <begin position="29"/>
        <end position="339"/>
    </location>
</feature>
<dbReference type="RefSeq" id="WP_319924925.1">
    <property type="nucleotide sequence ID" value="NZ_VCDP01000008.1"/>
</dbReference>
<keyword evidence="2" id="KW-0479">Metal-binding</keyword>
<protein>
    <submittedName>
        <fullName evidence="7">MBL fold metallo-hydrolase</fullName>
    </submittedName>
</protein>
<comment type="similarity">
    <text evidence="1">Belongs to the metallo-beta-lactamase superfamily.</text>
</comment>
<accession>A0ABU4SHQ2</accession>
<dbReference type="SUPFAM" id="SSF56281">
    <property type="entry name" value="Metallo-hydrolase/oxidoreductase"/>
    <property type="match status" value="1"/>
</dbReference>
<evidence type="ECO:0000256" key="2">
    <source>
        <dbReference type="ARBA" id="ARBA00022723"/>
    </source>
</evidence>
<evidence type="ECO:0000256" key="5">
    <source>
        <dbReference type="SAM" id="SignalP"/>
    </source>
</evidence>
<evidence type="ECO:0000313" key="7">
    <source>
        <dbReference type="EMBL" id="MDX7998186.1"/>
    </source>
</evidence>
<dbReference type="PANTHER" id="PTHR42978">
    <property type="entry name" value="QUORUM-QUENCHING LACTONASE YTNP-RELATED-RELATED"/>
    <property type="match status" value="1"/>
</dbReference>
<dbReference type="SMART" id="SM00849">
    <property type="entry name" value="Lactamase_B"/>
    <property type="match status" value="1"/>
</dbReference>
<feature type="signal peptide" evidence="5">
    <location>
        <begin position="1"/>
        <end position="28"/>
    </location>
</feature>
<organism evidence="7 8">
    <name type="scientific">Xenorhabdus littoralis</name>
    <dbReference type="NCBI Taxonomy" id="2582835"/>
    <lineage>
        <taxon>Bacteria</taxon>
        <taxon>Pseudomonadati</taxon>
        <taxon>Pseudomonadota</taxon>
        <taxon>Gammaproteobacteria</taxon>
        <taxon>Enterobacterales</taxon>
        <taxon>Morganellaceae</taxon>
        <taxon>Xenorhabdus</taxon>
    </lineage>
</organism>
<dbReference type="CDD" id="cd07720">
    <property type="entry name" value="OPHC2-like_MBL-fold"/>
    <property type="match status" value="1"/>
</dbReference>
<name>A0ABU4SHQ2_9GAMM</name>
<evidence type="ECO:0000313" key="8">
    <source>
        <dbReference type="Proteomes" id="UP001271640"/>
    </source>
</evidence>
<proteinExistence type="inferred from homology"/>
<keyword evidence="5" id="KW-0732">Signal</keyword>
<evidence type="ECO:0000259" key="6">
    <source>
        <dbReference type="SMART" id="SM00849"/>
    </source>
</evidence>
<gene>
    <name evidence="7" type="ORF">FE394_02980</name>
</gene>
<feature type="domain" description="Metallo-beta-lactamase" evidence="6">
    <location>
        <begin position="94"/>
        <end position="300"/>
    </location>
</feature>
<sequence length="339" mass="37322">MKNIFKASRIAITLALIAATSAIPITFAKSSDQQTVNQVPGYYHHMVGDFMVTAIYDGYINLSPSLLKGITAKDIQTLFSRMFIVEEKDGVQTAINAYLVNTKEGLVLIDTGSAKCLGSTMGNIVDNIHAAGYTPETVKTILLTHLHPDHACGLSSADGKAAFPNATVYISQEEKDFWLNPAMSASAPEKDRSFFKMAQDSVAPYIATKTLRTFKIGDNIVPGIEAMPTFGHTAGHTSFRIHSGNNNMLIWGDIVHSYSVQFKRPEVSIEFDADHDKAIEARKYVFKKASQDKWLIGAAHLPFPGIGHIRKDEQGYTWVPIEYSNFLEKIINAEIGCCI</sequence>
<keyword evidence="8" id="KW-1185">Reference proteome</keyword>
<evidence type="ECO:0000256" key="1">
    <source>
        <dbReference type="ARBA" id="ARBA00007749"/>
    </source>
</evidence>
<dbReference type="InterPro" id="IPR036866">
    <property type="entry name" value="RibonucZ/Hydroxyglut_hydro"/>
</dbReference>